<keyword evidence="2 4" id="KW-0732">Signal</keyword>
<comment type="caution">
    <text evidence="5">The sequence shown here is derived from an EMBL/GenBank/DDBJ whole genome shotgun (WGS) entry which is preliminary data.</text>
</comment>
<dbReference type="GO" id="GO:0009289">
    <property type="term" value="C:pilus"/>
    <property type="evidence" value="ECO:0007669"/>
    <property type="project" value="InterPro"/>
</dbReference>
<accession>A0A916RST9</accession>
<comment type="similarity">
    <text evidence="1">Belongs to the CsgA/CsgB family.</text>
</comment>
<sequence length="684" mass="69234">MGVKLTLATTTAVGLLMGAAFAGSNNEVYIDQFGSGNSASIVQGQTNGSTVGNRAGYETTRIRQDGADNQLIINQTHNSSVNSPPRNQSNRVGAPGDQAGLGIDQTGNANYLRIDQTGSNQAVFEVQQYGGTSATSSSNNATIVQDGGWSARVSNLRQTFTGGAADASNDVTITQTGQSSRVGNTSSGPRSDGSGAHQTGFGNQLNISQTGNSQLVYTATQTNDQSAGGANIAEISQGGGNSNQLRELRQVNTGGADNTATLTFTGMGNGSTNAAFTGPASDVSVAQSRVRQTGEGNDISFDVTGNSNLFGFVQDGAGNWMAGIVEGSANQVATSQIGDGHFATLDILGDSNRFGIEQTGDFNEAYARANGNANDLALSQSGVGNFGEVAIGDWTASNSNSVVLNQEASSTAANDGQIFVDGNTNAVSLNQVAGWDSNLGEVVIEGSQNQVAVDQNGSNEGFVNVYGNGNGVTLGQDGDVNYAVVDVGGNNNGLDIDQSGDWNYAWVQAYGNANNLTLGQTGDLNTGEVYLVGDSNTVSADQNSSGGENSLIAAVTGDSNVLNVSQTNSSLYGDMNSIEVDIYGNSNNTGGAFALAASSAVAGGLAPGDLVQSGSGNSISLQVGSSLAPASDLNQFAFAQQGNGNTIDGSIMGSGNEVAIVQAGNGNYATFSQVGSGNSIGISQ</sequence>
<feature type="chain" id="PRO_5037525613" evidence="4">
    <location>
        <begin position="23"/>
        <end position="684"/>
    </location>
</feature>
<keyword evidence="6" id="KW-1185">Reference proteome</keyword>
<reference evidence="5" key="2">
    <citation type="submission" date="2020-09" db="EMBL/GenBank/DDBJ databases">
        <authorList>
            <person name="Sun Q."/>
            <person name="Zhou Y."/>
        </authorList>
    </citation>
    <scope>NUCLEOTIDE SEQUENCE</scope>
    <source>
        <strain evidence="5">CGMCC 1.15320</strain>
    </source>
</reference>
<feature type="signal peptide" evidence="4">
    <location>
        <begin position="1"/>
        <end position="22"/>
    </location>
</feature>
<reference evidence="5" key="1">
    <citation type="journal article" date="2014" name="Int. J. Syst. Evol. Microbiol.">
        <title>Complete genome sequence of Corynebacterium casei LMG S-19264T (=DSM 44701T), isolated from a smear-ripened cheese.</title>
        <authorList>
            <consortium name="US DOE Joint Genome Institute (JGI-PGF)"/>
            <person name="Walter F."/>
            <person name="Albersmeier A."/>
            <person name="Kalinowski J."/>
            <person name="Ruckert C."/>
        </authorList>
    </citation>
    <scope>NUCLEOTIDE SEQUENCE</scope>
    <source>
        <strain evidence="5">CGMCC 1.15320</strain>
    </source>
</reference>
<feature type="compositionally biased region" description="Polar residues" evidence="3">
    <location>
        <begin position="169"/>
        <end position="189"/>
    </location>
</feature>
<dbReference type="EMBL" id="BMIF01000006">
    <property type="protein sequence ID" value="GGA68540.1"/>
    <property type="molecule type" value="Genomic_DNA"/>
</dbReference>
<dbReference type="Pfam" id="PF07012">
    <property type="entry name" value="Curlin_rpt"/>
    <property type="match status" value="3"/>
</dbReference>
<evidence type="ECO:0000256" key="4">
    <source>
        <dbReference type="SAM" id="SignalP"/>
    </source>
</evidence>
<dbReference type="RefSeq" id="WP_188721202.1">
    <property type="nucleotide sequence ID" value="NZ_BMIF01000006.1"/>
</dbReference>
<feature type="compositionally biased region" description="Polar residues" evidence="3">
    <location>
        <begin position="77"/>
        <end position="91"/>
    </location>
</feature>
<feature type="compositionally biased region" description="Polar residues" evidence="3">
    <location>
        <begin position="196"/>
        <end position="207"/>
    </location>
</feature>
<feature type="region of interest" description="Disordered" evidence="3">
    <location>
        <begin position="77"/>
        <end position="103"/>
    </location>
</feature>
<evidence type="ECO:0000313" key="6">
    <source>
        <dbReference type="Proteomes" id="UP000636264"/>
    </source>
</evidence>
<organism evidence="5 6">
    <name type="scientific">Nitratireductor aestuarii</name>
    <dbReference type="NCBI Taxonomy" id="1735103"/>
    <lineage>
        <taxon>Bacteria</taxon>
        <taxon>Pseudomonadati</taxon>
        <taxon>Pseudomonadota</taxon>
        <taxon>Alphaproteobacteria</taxon>
        <taxon>Hyphomicrobiales</taxon>
        <taxon>Phyllobacteriaceae</taxon>
        <taxon>Nitratireductor</taxon>
    </lineage>
</organism>
<dbReference type="AlphaFoldDB" id="A0A916RST9"/>
<dbReference type="Proteomes" id="UP000636264">
    <property type="component" value="Unassembled WGS sequence"/>
</dbReference>
<dbReference type="InterPro" id="IPR009742">
    <property type="entry name" value="Curlin_rpt"/>
</dbReference>
<name>A0A916RST9_9HYPH</name>
<evidence type="ECO:0000256" key="3">
    <source>
        <dbReference type="SAM" id="MobiDB-lite"/>
    </source>
</evidence>
<evidence type="ECO:0000256" key="2">
    <source>
        <dbReference type="ARBA" id="ARBA00022729"/>
    </source>
</evidence>
<evidence type="ECO:0000313" key="5">
    <source>
        <dbReference type="EMBL" id="GGA68540.1"/>
    </source>
</evidence>
<feature type="region of interest" description="Disordered" evidence="3">
    <location>
        <begin position="167"/>
        <end position="207"/>
    </location>
</feature>
<gene>
    <name evidence="5" type="primary">csgA</name>
    <name evidence="5" type="ORF">GCM10011385_22990</name>
</gene>
<protein>
    <submittedName>
        <fullName evidence="5">Curlin</fullName>
    </submittedName>
</protein>
<dbReference type="GO" id="GO:0007155">
    <property type="term" value="P:cell adhesion"/>
    <property type="evidence" value="ECO:0007669"/>
    <property type="project" value="InterPro"/>
</dbReference>
<proteinExistence type="inferred from homology"/>
<evidence type="ECO:0000256" key="1">
    <source>
        <dbReference type="ARBA" id="ARBA00009766"/>
    </source>
</evidence>